<keyword evidence="4" id="KW-1185">Reference proteome</keyword>
<feature type="compositionally biased region" description="Low complexity" evidence="2">
    <location>
        <begin position="34"/>
        <end position="50"/>
    </location>
</feature>
<dbReference type="SUPFAM" id="SSF52047">
    <property type="entry name" value="RNI-like"/>
    <property type="match status" value="1"/>
</dbReference>
<keyword evidence="1" id="KW-0677">Repeat</keyword>
<dbReference type="OMA" id="KLIWSYN"/>
<feature type="region of interest" description="Disordered" evidence="2">
    <location>
        <begin position="31"/>
        <end position="50"/>
    </location>
</feature>
<dbReference type="OrthoDB" id="20811at2759"/>
<feature type="compositionally biased region" description="Polar residues" evidence="2">
    <location>
        <begin position="1"/>
        <end position="15"/>
    </location>
</feature>
<dbReference type="InterPro" id="IPR052201">
    <property type="entry name" value="LRR-containing_regulator"/>
</dbReference>
<organism evidence="3 4">
    <name type="scientific">Tieghemostelium lacteum</name>
    <name type="common">Slime mold</name>
    <name type="synonym">Dictyostelium lacteum</name>
    <dbReference type="NCBI Taxonomy" id="361077"/>
    <lineage>
        <taxon>Eukaryota</taxon>
        <taxon>Amoebozoa</taxon>
        <taxon>Evosea</taxon>
        <taxon>Eumycetozoa</taxon>
        <taxon>Dictyostelia</taxon>
        <taxon>Dictyosteliales</taxon>
        <taxon>Raperosteliaceae</taxon>
        <taxon>Tieghemostelium</taxon>
    </lineage>
</organism>
<dbReference type="InterPro" id="IPR001611">
    <property type="entry name" value="Leu-rich_rpt"/>
</dbReference>
<dbReference type="EMBL" id="LODT01000031">
    <property type="protein sequence ID" value="KYQ92241.1"/>
    <property type="molecule type" value="Genomic_DNA"/>
</dbReference>
<proteinExistence type="predicted"/>
<dbReference type="SMART" id="SM00368">
    <property type="entry name" value="LRR_RI"/>
    <property type="match status" value="7"/>
</dbReference>
<dbReference type="STRING" id="361077.A0A151ZE67"/>
<dbReference type="PANTHER" id="PTHR24111:SF0">
    <property type="entry name" value="LEUCINE-RICH REPEAT-CONTAINING PROTEIN"/>
    <property type="match status" value="1"/>
</dbReference>
<evidence type="ECO:0000256" key="2">
    <source>
        <dbReference type="SAM" id="MobiDB-lite"/>
    </source>
</evidence>
<dbReference type="Proteomes" id="UP000076078">
    <property type="component" value="Unassembled WGS sequence"/>
</dbReference>
<dbReference type="PANTHER" id="PTHR24111">
    <property type="entry name" value="LEUCINE-RICH REPEAT-CONTAINING PROTEIN 34"/>
    <property type="match status" value="1"/>
</dbReference>
<dbReference type="InterPro" id="IPR032675">
    <property type="entry name" value="LRR_dom_sf"/>
</dbReference>
<dbReference type="FunCoup" id="A0A151ZE67">
    <property type="interactions" value="1"/>
</dbReference>
<gene>
    <name evidence="3" type="ORF">DLAC_07088</name>
</gene>
<accession>A0A151ZE67</accession>
<dbReference type="Pfam" id="PF13516">
    <property type="entry name" value="LRR_6"/>
    <property type="match status" value="5"/>
</dbReference>
<sequence length="585" mass="67383">MMDYNSSACDNSNHSTDNDDITMQEIDDFNLRTNSNNSNNNNNKNDNDIINVEMDEENDNVEEEIYEDYEDDDFLELDPRFYECLYYREGQRYIINDILPNPLLIECFYFTIMMKNDDGVKFKSWSQYNQERLSLELVCRHWSQILKSTCRSLSMTKHNISSLSKSIMTFRNLRKIELVGGDYPDTIALQIGRLMQMSHPTLESIDFSMTNLTFKHMEMLSESLKMSSSANSIIKSLNFESNEIGDLGVKYICESIQYLTSLQSLDLQVCESADGLTHIGKLLETNNTITDLNWSYNLSDYSSMISLSDGLRVNSSVSKLSLRCCHIEGWGAFSLCDTLKLNQSLKYLDISENDLYDNGANSLSKNLNYSKLTHLDVSCNAITSEGLNPILNALCTNQTLTYIDLSSNLIESNSIIPMLSEFLKSNHFLQTLKLSNSNLTDSHMEFISNGLLFNKTLTTLDISKNNFHSIIPFISIITNNVTLKYLNLSKHKFKEYDLYNFIKYLLKIPFHEPMLLDNYIQNSIPNEKHQKLEEAHYNNIVKDVKHQLTFTNVTNSQMITSELKNRMMKILKSYGRSSKTKIKLQ</sequence>
<evidence type="ECO:0000313" key="3">
    <source>
        <dbReference type="EMBL" id="KYQ92241.1"/>
    </source>
</evidence>
<protein>
    <submittedName>
        <fullName evidence="3">SH3 domain-containing protein</fullName>
    </submittedName>
</protein>
<evidence type="ECO:0000313" key="4">
    <source>
        <dbReference type="Proteomes" id="UP000076078"/>
    </source>
</evidence>
<evidence type="ECO:0000256" key="1">
    <source>
        <dbReference type="ARBA" id="ARBA00022737"/>
    </source>
</evidence>
<dbReference type="AlphaFoldDB" id="A0A151ZE67"/>
<comment type="caution">
    <text evidence="3">The sequence shown here is derived from an EMBL/GenBank/DDBJ whole genome shotgun (WGS) entry which is preliminary data.</text>
</comment>
<reference evidence="3 4" key="1">
    <citation type="submission" date="2015-12" db="EMBL/GenBank/DDBJ databases">
        <title>Dictyostelia acquired genes for synthesis and detection of signals that induce cell-type specialization by lateral gene transfer from prokaryotes.</title>
        <authorList>
            <person name="Gloeckner G."/>
            <person name="Schaap P."/>
        </authorList>
    </citation>
    <scope>NUCLEOTIDE SEQUENCE [LARGE SCALE GENOMIC DNA]</scope>
    <source>
        <strain evidence="3 4">TK</strain>
    </source>
</reference>
<dbReference type="Gene3D" id="3.80.10.10">
    <property type="entry name" value="Ribonuclease Inhibitor"/>
    <property type="match status" value="1"/>
</dbReference>
<dbReference type="InParanoid" id="A0A151ZE67"/>
<feature type="region of interest" description="Disordered" evidence="2">
    <location>
        <begin position="1"/>
        <end position="20"/>
    </location>
</feature>
<name>A0A151ZE67_TIELA</name>